<dbReference type="EMBL" id="JAEQNC010000002">
    <property type="protein sequence ID" value="MBL0371260.1"/>
    <property type="molecule type" value="Genomic_DNA"/>
</dbReference>
<dbReference type="RefSeq" id="WP_201653660.1">
    <property type="nucleotide sequence ID" value="NZ_JAEQNC010000002.1"/>
</dbReference>
<dbReference type="AlphaFoldDB" id="A0A936YJ82"/>
<evidence type="ECO:0000313" key="1">
    <source>
        <dbReference type="EMBL" id="MBL0371260.1"/>
    </source>
</evidence>
<reference evidence="1" key="1">
    <citation type="submission" date="2021-01" db="EMBL/GenBank/DDBJ databases">
        <title>Rhizobium sp. strain KVB221 16S ribosomal RNA gene Genome sequencing and assembly.</title>
        <authorList>
            <person name="Kang M."/>
        </authorList>
    </citation>
    <scope>NUCLEOTIDE SEQUENCE</scope>
    <source>
        <strain evidence="1">KVB221</strain>
    </source>
</reference>
<evidence type="ECO:0000313" key="2">
    <source>
        <dbReference type="Proteomes" id="UP000633219"/>
    </source>
</evidence>
<proteinExistence type="predicted"/>
<comment type="caution">
    <text evidence="1">The sequence shown here is derived from an EMBL/GenBank/DDBJ whole genome shotgun (WGS) entry which is preliminary data.</text>
</comment>
<organism evidence="1 2">
    <name type="scientific">Rhizobium setariae</name>
    <dbReference type="NCBI Taxonomy" id="2801340"/>
    <lineage>
        <taxon>Bacteria</taxon>
        <taxon>Pseudomonadati</taxon>
        <taxon>Pseudomonadota</taxon>
        <taxon>Alphaproteobacteria</taxon>
        <taxon>Hyphomicrobiales</taxon>
        <taxon>Rhizobiaceae</taxon>
        <taxon>Rhizobium/Agrobacterium group</taxon>
        <taxon>Rhizobium</taxon>
    </lineage>
</organism>
<sequence>MRTLHTGLEGHEALFVASQRQASHVLAFHRRHSRFLRFVDSHQKWMLMHMIADTCAGSAEGVAANWICERAQDIGIASRNTTLAFFGQLAAYGYLVRRECDSDKRMKLVALSRETEKILGEWVGVQLAGISPVGEITLDDDVTLRHIYLRSAGRLVGTPSYVRPPIDVGLMQDIRGGWLVMNDLLTHIDPTDCCKDSIAVSAFSIAQRARDFAMSRSTIYRLFRLAEEAAILGWEGEQGSDSLKMSGYHLRQYCRWNGRLLQIVCEAAQQANDNCRQTGTGYYFPQAAAGIRAPATRLL</sequence>
<accession>A0A936YJ82</accession>
<protein>
    <submittedName>
        <fullName evidence="1">Uncharacterized protein</fullName>
    </submittedName>
</protein>
<gene>
    <name evidence="1" type="ORF">JJB09_04390</name>
</gene>
<dbReference type="Proteomes" id="UP000633219">
    <property type="component" value="Unassembled WGS sequence"/>
</dbReference>
<name>A0A936YJ82_9HYPH</name>
<keyword evidence="2" id="KW-1185">Reference proteome</keyword>